<gene>
    <name evidence="2" type="ORF">NWI01_34740</name>
</gene>
<evidence type="ECO:0000256" key="1">
    <source>
        <dbReference type="SAM" id="SignalP"/>
    </source>
</evidence>
<accession>A0A4Y3WEY6</accession>
<reference evidence="2 3" key="1">
    <citation type="submission" date="2019-06" db="EMBL/GenBank/DDBJ databases">
        <title>Whole genome shotgun sequence of Nitrobacter winogradskyi NBRC 14297.</title>
        <authorList>
            <person name="Hosoyama A."/>
            <person name="Uohara A."/>
            <person name="Ohji S."/>
            <person name="Ichikawa N."/>
        </authorList>
    </citation>
    <scope>NUCLEOTIDE SEQUENCE [LARGE SCALE GENOMIC DNA]</scope>
    <source>
        <strain evidence="2 3">NBRC 14297</strain>
    </source>
</reference>
<dbReference type="AlphaFoldDB" id="A0A4Y3WEY6"/>
<proteinExistence type="predicted"/>
<feature type="signal peptide" evidence="1">
    <location>
        <begin position="1"/>
        <end position="24"/>
    </location>
</feature>
<evidence type="ECO:0000313" key="2">
    <source>
        <dbReference type="EMBL" id="GEC17582.1"/>
    </source>
</evidence>
<evidence type="ECO:0000313" key="3">
    <source>
        <dbReference type="Proteomes" id="UP000318825"/>
    </source>
</evidence>
<comment type="caution">
    <text evidence="2">The sequence shown here is derived from an EMBL/GenBank/DDBJ whole genome shotgun (WGS) entry which is preliminary data.</text>
</comment>
<feature type="chain" id="PRO_5021508077" description="Lipoprotein" evidence="1">
    <location>
        <begin position="25"/>
        <end position="112"/>
    </location>
</feature>
<dbReference type="Proteomes" id="UP000318825">
    <property type="component" value="Unassembled WGS sequence"/>
</dbReference>
<protein>
    <recommendedName>
        <fullName evidence="4">Lipoprotein</fullName>
    </recommendedName>
</protein>
<dbReference type="OrthoDB" id="8019816at2"/>
<organism evidence="2 3">
    <name type="scientific">Nitrobacter winogradskyi</name>
    <name type="common">Nitrobacter agilis</name>
    <dbReference type="NCBI Taxonomy" id="913"/>
    <lineage>
        <taxon>Bacteria</taxon>
        <taxon>Pseudomonadati</taxon>
        <taxon>Pseudomonadota</taxon>
        <taxon>Alphaproteobacteria</taxon>
        <taxon>Hyphomicrobiales</taxon>
        <taxon>Nitrobacteraceae</taxon>
        <taxon>Nitrobacter</taxon>
    </lineage>
</organism>
<evidence type="ECO:0008006" key="4">
    <source>
        <dbReference type="Google" id="ProtNLM"/>
    </source>
</evidence>
<dbReference type="EMBL" id="BJNF01000120">
    <property type="protein sequence ID" value="GEC17582.1"/>
    <property type="molecule type" value="Genomic_DNA"/>
</dbReference>
<dbReference type="RefSeq" id="WP_141385303.1">
    <property type="nucleotide sequence ID" value="NZ_BJNF01000120.1"/>
</dbReference>
<keyword evidence="1" id="KW-0732">Signal</keyword>
<sequence length="112" mass="11993">MTVWKATGALALLAACVSVQSAAAQGPDPELELCRSTGLAALRERNPAIKDVTLDVEGMTVAKANTKIEDTPIKTVVIGDAFLEKGKQDTRRTFLCLIGEKGKVLLTFFTDK</sequence>
<dbReference type="PROSITE" id="PS51257">
    <property type="entry name" value="PROKAR_LIPOPROTEIN"/>
    <property type="match status" value="1"/>
</dbReference>
<name>A0A4Y3WEY6_NITWI</name>